<comment type="subcellular location">
    <subcellularLocation>
        <location evidence="1">Membrane</location>
        <topology evidence="1">Multi-pass membrane protein</topology>
    </subcellularLocation>
</comment>
<organism evidence="11 12">
    <name type="scientific">Fusarium kuroshium</name>
    <dbReference type="NCBI Taxonomy" id="2010991"/>
    <lineage>
        <taxon>Eukaryota</taxon>
        <taxon>Fungi</taxon>
        <taxon>Dikarya</taxon>
        <taxon>Ascomycota</taxon>
        <taxon>Pezizomycotina</taxon>
        <taxon>Sordariomycetes</taxon>
        <taxon>Hypocreomycetidae</taxon>
        <taxon>Hypocreales</taxon>
        <taxon>Nectriaceae</taxon>
        <taxon>Fusarium</taxon>
        <taxon>Fusarium solani species complex</taxon>
    </lineage>
</organism>
<dbReference type="EMBL" id="NKUJ01000062">
    <property type="protein sequence ID" value="RMJ15593.1"/>
    <property type="molecule type" value="Genomic_DNA"/>
</dbReference>
<dbReference type="InterPro" id="IPR018108">
    <property type="entry name" value="MCP_transmembrane"/>
</dbReference>
<evidence type="ECO:0008006" key="13">
    <source>
        <dbReference type="Google" id="ProtNLM"/>
    </source>
</evidence>
<keyword evidence="7" id="KW-1133">Transmembrane helix</keyword>
<name>A0A3M2SDJ2_9HYPO</name>
<evidence type="ECO:0000256" key="9">
    <source>
        <dbReference type="PROSITE-ProRule" id="PRU00282"/>
    </source>
</evidence>
<evidence type="ECO:0000256" key="5">
    <source>
        <dbReference type="ARBA" id="ARBA00022737"/>
    </source>
</evidence>
<dbReference type="Pfam" id="PF00153">
    <property type="entry name" value="Mito_carr"/>
    <property type="match status" value="3"/>
</dbReference>
<evidence type="ECO:0000256" key="2">
    <source>
        <dbReference type="ARBA" id="ARBA00006375"/>
    </source>
</evidence>
<dbReference type="AlphaFoldDB" id="A0A3M2SDJ2"/>
<keyword evidence="3 10" id="KW-0813">Transport</keyword>
<dbReference type="Proteomes" id="UP000277212">
    <property type="component" value="Unassembled WGS sequence"/>
</dbReference>
<feature type="repeat" description="Solcar" evidence="9">
    <location>
        <begin position="97"/>
        <end position="184"/>
    </location>
</feature>
<keyword evidence="8 9" id="KW-0472">Membrane</keyword>
<comment type="caution">
    <text evidence="11">The sequence shown here is derived from an EMBL/GenBank/DDBJ whole genome shotgun (WGS) entry which is preliminary data.</text>
</comment>
<accession>A0A3M2SDJ2</accession>
<evidence type="ECO:0000256" key="6">
    <source>
        <dbReference type="ARBA" id="ARBA00022792"/>
    </source>
</evidence>
<keyword evidence="5" id="KW-0677">Repeat</keyword>
<dbReference type="OrthoDB" id="250329at2759"/>
<proteinExistence type="inferred from homology"/>
<feature type="repeat" description="Solcar" evidence="9">
    <location>
        <begin position="4"/>
        <end position="85"/>
    </location>
</feature>
<evidence type="ECO:0000256" key="4">
    <source>
        <dbReference type="ARBA" id="ARBA00022692"/>
    </source>
</evidence>
<evidence type="ECO:0000256" key="8">
    <source>
        <dbReference type="ARBA" id="ARBA00023136"/>
    </source>
</evidence>
<evidence type="ECO:0000256" key="7">
    <source>
        <dbReference type="ARBA" id="ARBA00022989"/>
    </source>
</evidence>
<evidence type="ECO:0000256" key="1">
    <source>
        <dbReference type="ARBA" id="ARBA00004141"/>
    </source>
</evidence>
<evidence type="ECO:0000313" key="11">
    <source>
        <dbReference type="EMBL" id="RMJ15593.1"/>
    </source>
</evidence>
<comment type="similarity">
    <text evidence="2 10">Belongs to the mitochondrial carrier (TC 2.A.29) family.</text>
</comment>
<evidence type="ECO:0000256" key="10">
    <source>
        <dbReference type="RuleBase" id="RU000488"/>
    </source>
</evidence>
<evidence type="ECO:0000313" key="12">
    <source>
        <dbReference type="Proteomes" id="UP000277212"/>
    </source>
</evidence>
<gene>
    <name evidence="11" type="ORF">CDV36_004723</name>
</gene>
<sequence>MSIGTGAEVWSAAVVAGLSADLFVHPMETIITRIQSPFYTIRYKSNGRIQQSLFRGLYQGFGPTLITGIPSSAAFFIIYESMKSAFQESKGFLQHVPPSAVHVASSGLAELVNCAISNPAEVLKQNAQIQLGGPRKPWGWYTVQAVRHFSAHPTRLWTGYSALLASHLPATCLTFGIYEHIKAQILGKIGETNPQSAASMSMQVQVSTLSAGLAGGFTSCFLVPIDVIKTRMRLAAGGHDVETPERSRRPAAVSFLNIAKETLHTDGMPGLFRGFTLTCVAATVGSGVYLGCYEGVKLYIKDLGESQVGD</sequence>
<evidence type="ECO:0000256" key="3">
    <source>
        <dbReference type="ARBA" id="ARBA00022448"/>
    </source>
</evidence>
<keyword evidence="6" id="KW-0999">Mitochondrion inner membrane</keyword>
<protein>
    <recommendedName>
        <fullName evidence="13">S-adenosylmethionine mitochondrial carrier protein</fullName>
    </recommendedName>
</protein>
<keyword evidence="12" id="KW-1185">Reference proteome</keyword>
<dbReference type="SUPFAM" id="SSF103506">
    <property type="entry name" value="Mitochondrial carrier"/>
    <property type="match status" value="1"/>
</dbReference>
<keyword evidence="6" id="KW-0496">Mitochondrion</keyword>
<feature type="repeat" description="Solcar" evidence="9">
    <location>
        <begin position="202"/>
        <end position="299"/>
    </location>
</feature>
<dbReference type="PANTHER" id="PTHR45667">
    <property type="entry name" value="S-ADENOSYLMETHIONINE MITOCHONDRIAL CARRIER PROTEIN"/>
    <property type="match status" value="1"/>
</dbReference>
<keyword evidence="4 9" id="KW-0812">Transmembrane</keyword>
<dbReference type="InterPro" id="IPR023395">
    <property type="entry name" value="MCP_dom_sf"/>
</dbReference>
<dbReference type="GO" id="GO:0016020">
    <property type="term" value="C:membrane"/>
    <property type="evidence" value="ECO:0007669"/>
    <property type="project" value="UniProtKB-SubCell"/>
</dbReference>
<dbReference type="Gene3D" id="1.50.40.10">
    <property type="entry name" value="Mitochondrial carrier domain"/>
    <property type="match status" value="2"/>
</dbReference>
<reference evidence="11 12" key="1">
    <citation type="submission" date="2017-06" db="EMBL/GenBank/DDBJ databases">
        <title>Comparative genomic analysis of Ambrosia Fusariam Clade fungi.</title>
        <authorList>
            <person name="Stajich J.E."/>
            <person name="Carrillo J."/>
            <person name="Kijimoto T."/>
            <person name="Eskalen A."/>
            <person name="O'Donnell K."/>
            <person name="Kasson M."/>
        </authorList>
    </citation>
    <scope>NUCLEOTIDE SEQUENCE [LARGE SCALE GENOMIC DNA]</scope>
    <source>
        <strain evidence="11">UCR3666</strain>
    </source>
</reference>
<dbReference type="PROSITE" id="PS50920">
    <property type="entry name" value="SOLCAR"/>
    <property type="match status" value="3"/>
</dbReference>